<protein>
    <submittedName>
        <fullName evidence="2">DctP family TRAP transporter solute-binding subunit</fullName>
    </submittedName>
</protein>
<name>A0A8A7K4W2_9FIRM</name>
<dbReference type="GO" id="GO:0030288">
    <property type="term" value="C:outer membrane-bounded periplasmic space"/>
    <property type="evidence" value="ECO:0007669"/>
    <property type="project" value="InterPro"/>
</dbReference>
<dbReference type="EMBL" id="CP046640">
    <property type="protein sequence ID" value="QTL96716.1"/>
    <property type="molecule type" value="Genomic_DNA"/>
</dbReference>
<evidence type="ECO:0000313" key="3">
    <source>
        <dbReference type="Proteomes" id="UP000665020"/>
    </source>
</evidence>
<organism evidence="2 3">
    <name type="scientific">Iocasia fonsfrigidae</name>
    <dbReference type="NCBI Taxonomy" id="2682810"/>
    <lineage>
        <taxon>Bacteria</taxon>
        <taxon>Bacillati</taxon>
        <taxon>Bacillota</taxon>
        <taxon>Clostridia</taxon>
        <taxon>Halanaerobiales</taxon>
        <taxon>Halanaerobiaceae</taxon>
        <taxon>Iocasia</taxon>
    </lineage>
</organism>
<dbReference type="NCBIfam" id="TIGR00787">
    <property type="entry name" value="dctP"/>
    <property type="match status" value="1"/>
</dbReference>
<keyword evidence="1" id="KW-0732">Signal</keyword>
<dbReference type="PANTHER" id="PTHR33376">
    <property type="match status" value="1"/>
</dbReference>
<dbReference type="AlphaFoldDB" id="A0A8A7K4W2"/>
<sequence length="326" mass="36351">MKNLTLCSLLVIVLVVGIASIGFAAPQYKWSLASVLPEAHPVHKALVYFADKVYEHTDGQVKVTVYPAGQLGQEKDFIEGLQLGTIDIAKVSSAPLGQFSKTLQVVSLPFIFRDIEHQHAVLRGSIGEKLMSDLYDNGFKGLTFLDSGFRSVTNSVRPIRKPADLEGLKIRVMKSKPLIDTINAFGATAVPMGQSEVYVALQQNVIDGWENSEPTVIAFNMQEVAKYYSYTRHVAIPDILIMRKDLFASVPKDIQKGIMDAARETAPYQTKVWNEFVNEAIKQLKNKGMVFNEVDNIEDFQEVVQAIYDKYGQEIGKDLIDSIVNY</sequence>
<dbReference type="InterPro" id="IPR038404">
    <property type="entry name" value="TRAP_DctP_sf"/>
</dbReference>
<evidence type="ECO:0000313" key="2">
    <source>
        <dbReference type="EMBL" id="QTL96716.1"/>
    </source>
</evidence>
<accession>A0A8A7K4W2</accession>
<dbReference type="PANTHER" id="PTHR33376:SF2">
    <property type="entry name" value="DICARBOXYLATE-BINDING PERIPLASMIC PROTEIN"/>
    <property type="match status" value="1"/>
</dbReference>
<dbReference type="InterPro" id="IPR004682">
    <property type="entry name" value="TRAP_DctP"/>
</dbReference>
<dbReference type="KEGG" id="ifn:GM661_01365"/>
<proteinExistence type="predicted"/>
<dbReference type="CDD" id="cd13671">
    <property type="entry name" value="PBP2_TRAP_SBP_like_3"/>
    <property type="match status" value="1"/>
</dbReference>
<dbReference type="GO" id="GO:0055085">
    <property type="term" value="P:transmembrane transport"/>
    <property type="evidence" value="ECO:0007669"/>
    <property type="project" value="InterPro"/>
</dbReference>
<dbReference type="RefSeq" id="WP_230868428.1">
    <property type="nucleotide sequence ID" value="NZ_CP046640.1"/>
</dbReference>
<dbReference type="Gene3D" id="3.40.190.170">
    <property type="entry name" value="Bacterial extracellular solute-binding protein, family 7"/>
    <property type="match status" value="1"/>
</dbReference>
<dbReference type="PIRSF" id="PIRSF006470">
    <property type="entry name" value="DctB"/>
    <property type="match status" value="1"/>
</dbReference>
<dbReference type="GO" id="GO:0030246">
    <property type="term" value="F:carbohydrate binding"/>
    <property type="evidence" value="ECO:0007669"/>
    <property type="project" value="TreeGrafter"/>
</dbReference>
<dbReference type="NCBIfam" id="NF037995">
    <property type="entry name" value="TRAP_S1"/>
    <property type="match status" value="1"/>
</dbReference>
<gene>
    <name evidence="2" type="ORF">GM661_01365</name>
</gene>
<reference evidence="2" key="1">
    <citation type="submission" date="2019-12" db="EMBL/GenBank/DDBJ databases">
        <authorList>
            <person name="zhang j."/>
            <person name="sun C.M."/>
        </authorList>
    </citation>
    <scope>NUCLEOTIDE SEQUENCE</scope>
    <source>
        <strain evidence="2">NS-1</strain>
    </source>
</reference>
<dbReference type="Proteomes" id="UP000665020">
    <property type="component" value="Chromosome"/>
</dbReference>
<dbReference type="InterPro" id="IPR018389">
    <property type="entry name" value="DctP_fam"/>
</dbReference>
<dbReference type="Pfam" id="PF03480">
    <property type="entry name" value="DctP"/>
    <property type="match status" value="1"/>
</dbReference>
<keyword evidence="3" id="KW-1185">Reference proteome</keyword>
<dbReference type="SUPFAM" id="SSF53850">
    <property type="entry name" value="Periplasmic binding protein-like II"/>
    <property type="match status" value="1"/>
</dbReference>
<evidence type="ECO:0000256" key="1">
    <source>
        <dbReference type="ARBA" id="ARBA00022729"/>
    </source>
</evidence>